<dbReference type="Pfam" id="PF03775">
    <property type="entry name" value="MinC_C"/>
    <property type="match status" value="1"/>
</dbReference>
<dbReference type="Gene3D" id="3.30.160.540">
    <property type="match status" value="1"/>
</dbReference>
<dbReference type="PANTHER" id="PTHR34108">
    <property type="entry name" value="SEPTUM SITE-DETERMINING PROTEIN MINC"/>
    <property type="match status" value="1"/>
</dbReference>
<dbReference type="AlphaFoldDB" id="A0AAE3DRA6"/>
<dbReference type="EMBL" id="JAJEPR010000004">
    <property type="protein sequence ID" value="MCC2189008.1"/>
    <property type="molecule type" value="Genomic_DNA"/>
</dbReference>
<comment type="similarity">
    <text evidence="1 6">Belongs to the MinC family.</text>
</comment>
<keyword evidence="4 6" id="KW-0131">Cell cycle</keyword>
<dbReference type="RefSeq" id="WP_227614452.1">
    <property type="nucleotide sequence ID" value="NZ_JAJEPR010000004.1"/>
</dbReference>
<organism evidence="9 10">
    <name type="scientific">Fusicatenibacter faecihominis</name>
    <dbReference type="NCBI Taxonomy" id="2881276"/>
    <lineage>
        <taxon>Bacteria</taxon>
        <taxon>Bacillati</taxon>
        <taxon>Bacillota</taxon>
        <taxon>Clostridia</taxon>
        <taxon>Lachnospirales</taxon>
        <taxon>Lachnospiraceae</taxon>
        <taxon>Fusicatenibacter</taxon>
    </lineage>
</organism>
<dbReference type="HAMAP" id="MF_00267">
    <property type="entry name" value="MinC"/>
    <property type="match status" value="1"/>
</dbReference>
<accession>A0AAE3DRA6</accession>
<protein>
    <recommendedName>
        <fullName evidence="6">Probable septum site-determining protein MinC</fullName>
    </recommendedName>
</protein>
<keyword evidence="10" id="KW-1185">Reference proteome</keyword>
<gene>
    <name evidence="6 9" type="primary">minC</name>
    <name evidence="9" type="ORF">LKD71_04065</name>
</gene>
<keyword evidence="2 6" id="KW-0132">Cell division</keyword>
<evidence type="ECO:0000256" key="3">
    <source>
        <dbReference type="ARBA" id="ARBA00023210"/>
    </source>
</evidence>
<evidence type="ECO:0000256" key="1">
    <source>
        <dbReference type="ARBA" id="ARBA00006291"/>
    </source>
</evidence>
<dbReference type="InterPro" id="IPR055219">
    <property type="entry name" value="MinC_N_1"/>
</dbReference>
<dbReference type="InterPro" id="IPR036145">
    <property type="entry name" value="MinC_C_sf"/>
</dbReference>
<feature type="domain" description="Septum site-determining protein MinC N-terminal" evidence="8">
    <location>
        <begin position="6"/>
        <end position="77"/>
    </location>
</feature>
<evidence type="ECO:0000313" key="10">
    <source>
        <dbReference type="Proteomes" id="UP001197875"/>
    </source>
</evidence>
<evidence type="ECO:0000256" key="6">
    <source>
        <dbReference type="HAMAP-Rule" id="MF_00267"/>
    </source>
</evidence>
<dbReference type="GO" id="GO:0000917">
    <property type="term" value="P:division septum assembly"/>
    <property type="evidence" value="ECO:0007669"/>
    <property type="project" value="UniProtKB-KW"/>
</dbReference>
<sequence length="225" mass="25091">MNIHSVIIKCNKYGLIVILDKDLPFEELLKDIEDKFKESAKFFKNAKMAMTIRGRVLSQSEEKQVVETIVNSCGLHILCVIDEDQKEEMLFHQAVDKAMEAKETEDGWFYRGTLRAGQVLETEHSIVIIGDVNPGANVVSKGNIVILGSLRGTAYAGATGDRSCFVAALVMKPIQVKIADKMARSAITKRVDIAEYKMDPKIAYVKEDHIYVKPISQETLGELSV</sequence>
<proteinExistence type="inferred from homology"/>
<dbReference type="InterPro" id="IPR005526">
    <property type="entry name" value="Septum_form_inhib_MinC_C"/>
</dbReference>
<dbReference type="Proteomes" id="UP001197875">
    <property type="component" value="Unassembled WGS sequence"/>
</dbReference>
<dbReference type="GO" id="GO:0000902">
    <property type="term" value="P:cell morphogenesis"/>
    <property type="evidence" value="ECO:0007669"/>
    <property type="project" value="InterPro"/>
</dbReference>
<comment type="function">
    <text evidence="6">Cell division inhibitor that blocks the formation of polar Z ring septums. Rapidly oscillates between the poles of the cell to destabilize FtsZ filaments that have formed before they mature into polar Z rings. Prevents FtsZ polymerization.</text>
</comment>
<dbReference type="Pfam" id="PF22642">
    <property type="entry name" value="MinC_N_1"/>
    <property type="match status" value="1"/>
</dbReference>
<evidence type="ECO:0000259" key="7">
    <source>
        <dbReference type="Pfam" id="PF03775"/>
    </source>
</evidence>
<keyword evidence="3 6" id="KW-0717">Septation</keyword>
<dbReference type="Gene3D" id="2.160.20.70">
    <property type="match status" value="1"/>
</dbReference>
<evidence type="ECO:0000256" key="2">
    <source>
        <dbReference type="ARBA" id="ARBA00022618"/>
    </source>
</evidence>
<evidence type="ECO:0000256" key="4">
    <source>
        <dbReference type="ARBA" id="ARBA00023306"/>
    </source>
</evidence>
<reference evidence="9 10" key="1">
    <citation type="submission" date="2021-10" db="EMBL/GenBank/DDBJ databases">
        <title>Anaerobic single-cell dispensing facilitates the cultivation of human gut bacteria.</title>
        <authorList>
            <person name="Afrizal A."/>
        </authorList>
    </citation>
    <scope>NUCLEOTIDE SEQUENCE [LARGE SCALE GENOMIC DNA]</scope>
    <source>
        <strain evidence="9 10">CLA-AA-H277</strain>
    </source>
</reference>
<evidence type="ECO:0000256" key="5">
    <source>
        <dbReference type="ARBA" id="ARBA00046874"/>
    </source>
</evidence>
<comment type="subunit">
    <text evidence="5 6">Interacts with MinD and FtsZ.</text>
</comment>
<dbReference type="GO" id="GO:1901891">
    <property type="term" value="P:regulation of cell septum assembly"/>
    <property type="evidence" value="ECO:0007669"/>
    <property type="project" value="InterPro"/>
</dbReference>
<comment type="caution">
    <text evidence="9">The sequence shown here is derived from an EMBL/GenBank/DDBJ whole genome shotgun (WGS) entry which is preliminary data.</text>
</comment>
<dbReference type="SUPFAM" id="SSF63848">
    <property type="entry name" value="Cell-division inhibitor MinC, C-terminal domain"/>
    <property type="match status" value="1"/>
</dbReference>
<name>A0AAE3DRA6_9FIRM</name>
<dbReference type="InterPro" id="IPR013033">
    <property type="entry name" value="MinC"/>
</dbReference>
<dbReference type="NCBIfam" id="TIGR01222">
    <property type="entry name" value="minC"/>
    <property type="match status" value="1"/>
</dbReference>
<dbReference type="InterPro" id="IPR016098">
    <property type="entry name" value="CAP/MinC_C"/>
</dbReference>
<evidence type="ECO:0000259" key="8">
    <source>
        <dbReference type="Pfam" id="PF22642"/>
    </source>
</evidence>
<evidence type="ECO:0000313" key="9">
    <source>
        <dbReference type="EMBL" id="MCC2189008.1"/>
    </source>
</evidence>
<dbReference type="PANTHER" id="PTHR34108:SF1">
    <property type="entry name" value="SEPTUM SITE-DETERMINING PROTEIN MINC"/>
    <property type="match status" value="1"/>
</dbReference>
<feature type="domain" description="Septum formation inhibitor MinC C-terminal" evidence="7">
    <location>
        <begin position="110"/>
        <end position="212"/>
    </location>
</feature>